<evidence type="ECO:0000256" key="4">
    <source>
        <dbReference type="ARBA" id="ARBA00022813"/>
    </source>
</evidence>
<protein>
    <submittedName>
        <fullName evidence="9">DNA polymerase V</fullName>
    </submittedName>
</protein>
<dbReference type="SUPFAM" id="SSF51306">
    <property type="entry name" value="LexA/Signal peptidase"/>
    <property type="match status" value="1"/>
</dbReference>
<accession>A0A2S5Z556</accession>
<dbReference type="InterPro" id="IPR006197">
    <property type="entry name" value="Peptidase_S24_LexA"/>
</dbReference>
<comment type="caution">
    <text evidence="9">The sequence shown here is derived from an EMBL/GenBank/DDBJ whole genome shotgun (WGS) entry which is preliminary data.</text>
</comment>
<dbReference type="GO" id="GO:0006355">
    <property type="term" value="P:regulation of DNA-templated transcription"/>
    <property type="evidence" value="ECO:0007669"/>
    <property type="project" value="InterPro"/>
</dbReference>
<dbReference type="Proteomes" id="UP000239917">
    <property type="component" value="Unassembled WGS sequence"/>
</dbReference>
<evidence type="ECO:0000256" key="6">
    <source>
        <dbReference type="ARBA" id="ARBA00023236"/>
    </source>
</evidence>
<gene>
    <name evidence="9" type="ORF">KEHDKFFH_19820</name>
</gene>
<evidence type="ECO:0000256" key="3">
    <source>
        <dbReference type="ARBA" id="ARBA00022801"/>
    </source>
</evidence>
<evidence type="ECO:0000256" key="1">
    <source>
        <dbReference type="ARBA" id="ARBA00007484"/>
    </source>
</evidence>
<dbReference type="OrthoDB" id="9787787at2"/>
<evidence type="ECO:0000313" key="10">
    <source>
        <dbReference type="Proteomes" id="UP000239917"/>
    </source>
</evidence>
<dbReference type="Pfam" id="PF00717">
    <property type="entry name" value="Peptidase_S24"/>
    <property type="match status" value="1"/>
</dbReference>
<dbReference type="GO" id="GO:0016787">
    <property type="term" value="F:hydrolase activity"/>
    <property type="evidence" value="ECO:0007669"/>
    <property type="project" value="UniProtKB-KW"/>
</dbReference>
<dbReference type="Gene3D" id="2.10.109.10">
    <property type="entry name" value="Umud Fragment, subunit A"/>
    <property type="match status" value="1"/>
</dbReference>
<keyword evidence="6" id="KW-0742">SOS response</keyword>
<dbReference type="RefSeq" id="WP_104323493.1">
    <property type="nucleotide sequence ID" value="NZ_PSSX01000034.1"/>
</dbReference>
<keyword evidence="3 7" id="KW-0378">Hydrolase</keyword>
<evidence type="ECO:0000313" key="9">
    <source>
        <dbReference type="EMBL" id="PPI82394.1"/>
    </source>
</evidence>
<dbReference type="PANTHER" id="PTHR33516:SF2">
    <property type="entry name" value="LEXA REPRESSOR-RELATED"/>
    <property type="match status" value="1"/>
</dbReference>
<comment type="similarity">
    <text evidence="1 7">Belongs to the peptidase S24 family.</text>
</comment>
<keyword evidence="5" id="KW-0234">DNA repair</keyword>
<name>A0A2S5Z556_9GAMM</name>
<sequence>MLIRKIYSPAVEHRPKHIPMYGEAVQAGFPSPAQDYVENSLSLDELCIRTPAATFFVKASGNSMEKAGIHDGDVLVIDRSVPASHRKLVIASVDGEFLCKRLDLTNPAKPVLRAESDDYPDITLNDESELEIFGVVTTVVHPV</sequence>
<keyword evidence="2" id="KW-0227">DNA damage</keyword>
<reference evidence="9 10" key="1">
    <citation type="submission" date="2018-01" db="EMBL/GenBank/DDBJ databases">
        <title>Complete genome sequences of the type strains of Marinobacter flavimaris and Marinobacter maroccanus.</title>
        <authorList>
            <person name="Palau M."/>
            <person name="Boujida N."/>
            <person name="Manresa A."/>
            <person name="Minana-Galbis D."/>
        </authorList>
    </citation>
    <scope>NUCLEOTIDE SEQUENCE [LARGE SCALE GENOMIC DNA]</scope>
    <source>
        <strain evidence="9 10">N4</strain>
    </source>
</reference>
<dbReference type="PRINTS" id="PR00726">
    <property type="entry name" value="LEXASERPTASE"/>
</dbReference>
<dbReference type="NCBIfam" id="NF007621">
    <property type="entry name" value="PRK10276.1"/>
    <property type="match status" value="1"/>
</dbReference>
<dbReference type="AlphaFoldDB" id="A0A2S5Z556"/>
<dbReference type="InterPro" id="IPR036286">
    <property type="entry name" value="LexA/Signal_pep-like_sf"/>
</dbReference>
<dbReference type="GO" id="GO:0009432">
    <property type="term" value="P:SOS response"/>
    <property type="evidence" value="ECO:0007669"/>
    <property type="project" value="UniProtKB-KW"/>
</dbReference>
<evidence type="ECO:0000256" key="7">
    <source>
        <dbReference type="RuleBase" id="RU003991"/>
    </source>
</evidence>
<feature type="domain" description="Peptidase S24/S26A/S26B/S26C" evidence="8">
    <location>
        <begin position="19"/>
        <end position="136"/>
    </location>
</feature>
<keyword evidence="4 7" id="KW-0068">Autocatalytic cleavage</keyword>
<dbReference type="InterPro" id="IPR039418">
    <property type="entry name" value="LexA-like"/>
</dbReference>
<evidence type="ECO:0000256" key="5">
    <source>
        <dbReference type="ARBA" id="ARBA00023204"/>
    </source>
</evidence>
<proteinExistence type="inferred from homology"/>
<keyword evidence="10" id="KW-1185">Reference proteome</keyword>
<evidence type="ECO:0000259" key="8">
    <source>
        <dbReference type="Pfam" id="PF00717"/>
    </source>
</evidence>
<dbReference type="EMBL" id="PSSX01000034">
    <property type="protein sequence ID" value="PPI82394.1"/>
    <property type="molecule type" value="Genomic_DNA"/>
</dbReference>
<dbReference type="InterPro" id="IPR050077">
    <property type="entry name" value="LexA_repressor"/>
</dbReference>
<dbReference type="CDD" id="cd06529">
    <property type="entry name" value="S24_LexA-like"/>
    <property type="match status" value="1"/>
</dbReference>
<dbReference type="GO" id="GO:0006281">
    <property type="term" value="P:DNA repair"/>
    <property type="evidence" value="ECO:0007669"/>
    <property type="project" value="UniProtKB-KW"/>
</dbReference>
<dbReference type="PANTHER" id="PTHR33516">
    <property type="entry name" value="LEXA REPRESSOR"/>
    <property type="match status" value="1"/>
</dbReference>
<organism evidence="9 10">
    <name type="scientific">Marinobacter maroccanus</name>
    <dbReference type="NCBI Taxonomy" id="2055143"/>
    <lineage>
        <taxon>Bacteria</taxon>
        <taxon>Pseudomonadati</taxon>
        <taxon>Pseudomonadota</taxon>
        <taxon>Gammaproteobacteria</taxon>
        <taxon>Pseudomonadales</taxon>
        <taxon>Marinobacteraceae</taxon>
        <taxon>Marinobacter</taxon>
    </lineage>
</organism>
<evidence type="ECO:0000256" key="2">
    <source>
        <dbReference type="ARBA" id="ARBA00022763"/>
    </source>
</evidence>
<dbReference type="GO" id="GO:0003677">
    <property type="term" value="F:DNA binding"/>
    <property type="evidence" value="ECO:0007669"/>
    <property type="project" value="InterPro"/>
</dbReference>
<dbReference type="InterPro" id="IPR015927">
    <property type="entry name" value="Peptidase_S24_S26A/B/C"/>
</dbReference>